<feature type="domain" description="DUF4097" evidence="2">
    <location>
        <begin position="91"/>
        <end position="282"/>
    </location>
</feature>
<dbReference type="InterPro" id="IPR025164">
    <property type="entry name" value="Toastrack_DUF4097"/>
</dbReference>
<feature type="signal peptide" evidence="1">
    <location>
        <begin position="1"/>
        <end position="22"/>
    </location>
</feature>
<keyword evidence="4" id="KW-1185">Reference proteome</keyword>
<evidence type="ECO:0000256" key="1">
    <source>
        <dbReference type="SAM" id="SignalP"/>
    </source>
</evidence>
<proteinExistence type="predicted"/>
<comment type="caution">
    <text evidence="3">The sequence shown here is derived from an EMBL/GenBank/DDBJ whole genome shotgun (WGS) entry which is preliminary data.</text>
</comment>
<dbReference type="Gene3D" id="2.160.20.120">
    <property type="match status" value="1"/>
</dbReference>
<dbReference type="EMBL" id="SMGK01000002">
    <property type="protein sequence ID" value="TCK74113.1"/>
    <property type="molecule type" value="Genomic_DNA"/>
</dbReference>
<name>A0A4R1LB21_9BACT</name>
<dbReference type="Proteomes" id="UP000295210">
    <property type="component" value="Unassembled WGS sequence"/>
</dbReference>
<protein>
    <submittedName>
        <fullName evidence="3">Putative adhesin</fullName>
    </submittedName>
</protein>
<dbReference type="OrthoDB" id="113158at2"/>
<evidence type="ECO:0000259" key="2">
    <source>
        <dbReference type="Pfam" id="PF13349"/>
    </source>
</evidence>
<sequence length="283" mass="28519">MQISPRGLTLAALLLSAATAFAAESKFDKTLNVSGPVILSVSTGSGYIHVTPGSDSQVHIIGHVHAGAGLFSGGSAEDRVKQVVDNPPIEQSGNTITVGKHSNWIRNVSIDYEVTAPKGTSLTAASGSGDLEISGLQAPLSASTGSGNIHAGNVTRQANLNTGSGDINAQFEGSVNVKAETGSGSLRLHNVTGSLTAETGSGDLEVSGGPSAPWKLETGSGSVLLTTGSAAYTLDASTGSGSVHSDPPITTHGSLERHHLIGDVNGGGPRVRVETGSGDIRIR</sequence>
<evidence type="ECO:0000313" key="4">
    <source>
        <dbReference type="Proteomes" id="UP000295210"/>
    </source>
</evidence>
<organism evidence="3 4">
    <name type="scientific">Acidipila rosea</name>
    <dbReference type="NCBI Taxonomy" id="768535"/>
    <lineage>
        <taxon>Bacteria</taxon>
        <taxon>Pseudomonadati</taxon>
        <taxon>Acidobacteriota</taxon>
        <taxon>Terriglobia</taxon>
        <taxon>Terriglobales</taxon>
        <taxon>Acidobacteriaceae</taxon>
        <taxon>Acidipila</taxon>
    </lineage>
</organism>
<evidence type="ECO:0000313" key="3">
    <source>
        <dbReference type="EMBL" id="TCK74113.1"/>
    </source>
</evidence>
<feature type="chain" id="PRO_5020451463" evidence="1">
    <location>
        <begin position="23"/>
        <end position="283"/>
    </location>
</feature>
<reference evidence="3 4" key="1">
    <citation type="submission" date="2019-03" db="EMBL/GenBank/DDBJ databases">
        <title>Genomic Encyclopedia of Type Strains, Phase IV (KMG-IV): sequencing the most valuable type-strain genomes for metagenomic binning, comparative biology and taxonomic classification.</title>
        <authorList>
            <person name="Goeker M."/>
        </authorList>
    </citation>
    <scope>NUCLEOTIDE SEQUENCE [LARGE SCALE GENOMIC DNA]</scope>
    <source>
        <strain evidence="3 4">DSM 103428</strain>
    </source>
</reference>
<dbReference type="Pfam" id="PF13349">
    <property type="entry name" value="DUF4097"/>
    <property type="match status" value="1"/>
</dbReference>
<keyword evidence="1" id="KW-0732">Signal</keyword>
<gene>
    <name evidence="3" type="ORF">C7378_1735</name>
</gene>
<accession>A0A4R1LB21</accession>
<dbReference type="AlphaFoldDB" id="A0A4R1LB21"/>
<dbReference type="RefSeq" id="WP_131994678.1">
    <property type="nucleotide sequence ID" value="NZ_SMGK01000002.1"/>
</dbReference>